<reference evidence="2" key="1">
    <citation type="submission" date="2014-06" db="EMBL/GenBank/DDBJ databases">
        <authorList>
            <person name="Berkman P.J."/>
        </authorList>
    </citation>
    <scope>NUCLEOTIDE SEQUENCE [LARGE SCALE GENOMIC DNA]</scope>
</reference>
<name>A0A0F7S8J8_9BASI</name>
<dbReference type="AlphaFoldDB" id="A0A0F7S8J8"/>
<dbReference type="EMBL" id="CCFA01004446">
    <property type="protein sequence ID" value="CDW99262.1"/>
    <property type="molecule type" value="Genomic_DNA"/>
</dbReference>
<evidence type="ECO:0000313" key="1">
    <source>
        <dbReference type="EMBL" id="CDW99262.1"/>
    </source>
</evidence>
<evidence type="ECO:0000313" key="2">
    <source>
        <dbReference type="Proteomes" id="UP000242770"/>
    </source>
</evidence>
<gene>
    <name evidence="1" type="primary">SSCI73250.1</name>
</gene>
<dbReference type="Proteomes" id="UP000242770">
    <property type="component" value="Unassembled WGS sequence"/>
</dbReference>
<protein>
    <submittedName>
        <fullName evidence="1">Uncharacterized protein</fullName>
    </submittedName>
</protein>
<organism evidence="1 2">
    <name type="scientific">Sporisorium scitamineum</name>
    <dbReference type="NCBI Taxonomy" id="49012"/>
    <lineage>
        <taxon>Eukaryota</taxon>
        <taxon>Fungi</taxon>
        <taxon>Dikarya</taxon>
        <taxon>Basidiomycota</taxon>
        <taxon>Ustilaginomycotina</taxon>
        <taxon>Ustilaginomycetes</taxon>
        <taxon>Ustilaginales</taxon>
        <taxon>Ustilaginaceae</taxon>
        <taxon>Sporisorium</taxon>
    </lineage>
</organism>
<proteinExistence type="predicted"/>
<keyword evidence="2" id="KW-1185">Reference proteome</keyword>
<accession>A0A0F7S8J8</accession>
<sequence length="50" mass="5674">MKDFDSDTHQFKTQIGRLSKMFCVGSSVLNAVAEIFQNRVACSEQRHELA</sequence>